<protein>
    <submittedName>
        <fullName evidence="2">Glycerophosphodiester phosphodiesterase</fullName>
    </submittedName>
</protein>
<dbReference type="PANTHER" id="PTHR46211:SF1">
    <property type="entry name" value="GLYCEROPHOSPHODIESTER PHOSPHODIESTERASE, CYTOPLASMIC"/>
    <property type="match status" value="1"/>
</dbReference>
<dbReference type="AlphaFoldDB" id="A0A7C4ZJG7"/>
<organism evidence="2">
    <name type="scientific">Oceanithermus profundus</name>
    <dbReference type="NCBI Taxonomy" id="187137"/>
    <lineage>
        <taxon>Bacteria</taxon>
        <taxon>Thermotogati</taxon>
        <taxon>Deinococcota</taxon>
        <taxon>Deinococci</taxon>
        <taxon>Thermales</taxon>
        <taxon>Thermaceae</taxon>
        <taxon>Oceanithermus</taxon>
    </lineage>
</organism>
<dbReference type="InterPro" id="IPR030395">
    <property type="entry name" value="GP_PDE_dom"/>
</dbReference>
<dbReference type="Gene3D" id="3.20.20.190">
    <property type="entry name" value="Phosphatidylinositol (PI) phosphodiesterase"/>
    <property type="match status" value="1"/>
</dbReference>
<dbReference type="Pfam" id="PF03009">
    <property type="entry name" value="GDPD"/>
    <property type="match status" value="1"/>
</dbReference>
<evidence type="ECO:0000259" key="1">
    <source>
        <dbReference type="PROSITE" id="PS51704"/>
    </source>
</evidence>
<dbReference type="PROSITE" id="PS51704">
    <property type="entry name" value="GP_PDE"/>
    <property type="match status" value="1"/>
</dbReference>
<dbReference type="InterPro" id="IPR017946">
    <property type="entry name" value="PLC-like_Pdiesterase_TIM-brl"/>
</dbReference>
<dbReference type="Proteomes" id="UP000885759">
    <property type="component" value="Unassembled WGS sequence"/>
</dbReference>
<dbReference type="GO" id="GO:0008081">
    <property type="term" value="F:phosphoric diester hydrolase activity"/>
    <property type="evidence" value="ECO:0007669"/>
    <property type="project" value="InterPro"/>
</dbReference>
<dbReference type="GO" id="GO:0006629">
    <property type="term" value="P:lipid metabolic process"/>
    <property type="evidence" value="ECO:0007669"/>
    <property type="project" value="InterPro"/>
</dbReference>
<dbReference type="PANTHER" id="PTHR46211">
    <property type="entry name" value="GLYCEROPHOSPHORYL DIESTER PHOSPHODIESTERASE"/>
    <property type="match status" value="1"/>
</dbReference>
<reference evidence="2" key="1">
    <citation type="journal article" date="2020" name="mSystems">
        <title>Genome- and Community-Level Interaction Insights into Carbon Utilization and Element Cycling Functions of Hydrothermarchaeota in Hydrothermal Sediment.</title>
        <authorList>
            <person name="Zhou Z."/>
            <person name="Liu Y."/>
            <person name="Xu W."/>
            <person name="Pan J."/>
            <person name="Luo Z.H."/>
            <person name="Li M."/>
        </authorList>
    </citation>
    <scope>NUCLEOTIDE SEQUENCE [LARGE SCALE GENOMIC DNA]</scope>
    <source>
        <strain evidence="2">HyVt-570</strain>
    </source>
</reference>
<comment type="caution">
    <text evidence="2">The sequence shown here is derived from an EMBL/GenBank/DDBJ whole genome shotgun (WGS) entry which is preliminary data.</text>
</comment>
<dbReference type="CDD" id="cd08556">
    <property type="entry name" value="GDPD"/>
    <property type="match status" value="1"/>
</dbReference>
<evidence type="ECO:0000313" key="2">
    <source>
        <dbReference type="EMBL" id="HGY10701.1"/>
    </source>
</evidence>
<proteinExistence type="predicted"/>
<accession>A0A7C4ZJG7</accession>
<sequence length="257" mass="28708">MHWWSSCCCRNSSAAGLRSARKSNVPTLPLLNRKHPVLLGHRGLPTIADGNTRASFMAAVEAGLDGIETDVQRTKDGVLVIHHDFVVGLRLISDMTYAELVEQRPEMMTLEQVLELLEPYPDFLINLELKSIPGLEDGRAYELAGAVAGWSGRKRVWISSYDPVALLKIREHRPELPLGYIFRVYDTGRMAELLGLEAVHPHWQLVTAARVARWHRKGLRVATWTVNDAEEARRLAEMGVDVIMGDDAEALRAARSA</sequence>
<dbReference type="EMBL" id="DRPZ01000292">
    <property type="protein sequence ID" value="HGY10701.1"/>
    <property type="molecule type" value="Genomic_DNA"/>
</dbReference>
<gene>
    <name evidence="2" type="ORF">ENK37_11740</name>
</gene>
<feature type="domain" description="GP-PDE" evidence="1">
    <location>
        <begin position="36"/>
        <end position="255"/>
    </location>
</feature>
<name>A0A7C4ZJG7_9DEIN</name>
<dbReference type="SUPFAM" id="SSF51695">
    <property type="entry name" value="PLC-like phosphodiesterases"/>
    <property type="match status" value="1"/>
</dbReference>